<proteinExistence type="predicted"/>
<sequence>MVLQHHVRKGAAHSPSNCYDRKSGKYSISVEMDGSCGLHRSETGMEASFYQIEVHCLNPEGRKGLMLNKTTSQNKPQDDEATLGGMHFAPDESSVWPNMSCEHDDIHQHKVKGVVTQGGPVSRENSITLPSCLTGQKIKGSFQIKEHKHCWSLEAVSLFRNLSEGEDMIDASSRRTEPKLAFTDLSIAVSGQPSKDKARSTFGVTANRLTPRWFSHSVRVPFLKMGIMVNITHSAGTFSLIHKNGGVSSVLELINNPEALLYATSVATTVEIFHVHEENEEKIRHEAHYTVGTFLIDGHVVEVRCVSSAVPGIVWDRRCERGRRGTKRHEELSKSSLT</sequence>
<protein>
    <submittedName>
        <fullName evidence="1">Uncharacterized protein</fullName>
    </submittedName>
</protein>
<gene>
    <name evidence="1" type="ORF">T265_09036</name>
</gene>
<keyword evidence="2" id="KW-1185">Reference proteome</keyword>
<evidence type="ECO:0000313" key="2">
    <source>
        <dbReference type="Proteomes" id="UP000054324"/>
    </source>
</evidence>
<dbReference type="EMBL" id="KL596870">
    <property type="protein sequence ID" value="KER22995.1"/>
    <property type="molecule type" value="Genomic_DNA"/>
</dbReference>
<dbReference type="Proteomes" id="UP000054324">
    <property type="component" value="Unassembled WGS sequence"/>
</dbReference>
<dbReference type="GeneID" id="20323215"/>
<dbReference type="OrthoDB" id="10628666at2759"/>
<dbReference type="CTD" id="20323215"/>
<reference evidence="1 2" key="1">
    <citation type="submission" date="2013-11" db="EMBL/GenBank/DDBJ databases">
        <title>Opisthorchis viverrini - life in the bile duct.</title>
        <authorList>
            <person name="Young N.D."/>
            <person name="Nagarajan N."/>
            <person name="Lin S.J."/>
            <person name="Korhonen P.K."/>
            <person name="Jex A.R."/>
            <person name="Hall R.S."/>
            <person name="Safavi-Hemami H."/>
            <person name="Kaewkong W."/>
            <person name="Bertrand D."/>
            <person name="Gao S."/>
            <person name="Seet Q."/>
            <person name="Wongkham S."/>
            <person name="Teh B.T."/>
            <person name="Wongkham C."/>
            <person name="Intapan P.M."/>
            <person name="Maleewong W."/>
            <person name="Yang X."/>
            <person name="Hu M."/>
            <person name="Wang Z."/>
            <person name="Hofmann A."/>
            <person name="Sternberg P.W."/>
            <person name="Tan P."/>
            <person name="Wang J."/>
            <person name="Gasser R.B."/>
        </authorList>
    </citation>
    <scope>NUCLEOTIDE SEQUENCE [LARGE SCALE GENOMIC DNA]</scope>
</reference>
<accession>A0A074ZI59</accession>
<name>A0A074ZI59_OPIVI</name>
<dbReference type="KEGG" id="ovi:T265_09036"/>
<dbReference type="RefSeq" id="XP_009173264.1">
    <property type="nucleotide sequence ID" value="XM_009175000.1"/>
</dbReference>
<evidence type="ECO:0000313" key="1">
    <source>
        <dbReference type="EMBL" id="KER22995.1"/>
    </source>
</evidence>
<organism evidence="1 2">
    <name type="scientific">Opisthorchis viverrini</name>
    <name type="common">Southeast Asian liver fluke</name>
    <dbReference type="NCBI Taxonomy" id="6198"/>
    <lineage>
        <taxon>Eukaryota</taxon>
        <taxon>Metazoa</taxon>
        <taxon>Spiralia</taxon>
        <taxon>Lophotrochozoa</taxon>
        <taxon>Platyhelminthes</taxon>
        <taxon>Trematoda</taxon>
        <taxon>Digenea</taxon>
        <taxon>Opisthorchiida</taxon>
        <taxon>Opisthorchiata</taxon>
        <taxon>Opisthorchiidae</taxon>
        <taxon>Opisthorchis</taxon>
    </lineage>
</organism>
<dbReference type="AlphaFoldDB" id="A0A074ZI59"/>